<name>A0A8J5ZWK9_GALPY</name>
<accession>A0A8J5ZWK9</accession>
<evidence type="ECO:0000313" key="2">
    <source>
        <dbReference type="Proteomes" id="UP000700334"/>
    </source>
</evidence>
<protein>
    <submittedName>
        <fullName evidence="1">Voltage-dependent calcium channel subunit alpha-2/delta-4</fullName>
    </submittedName>
</protein>
<dbReference type="EMBL" id="JAGFMF010011958">
    <property type="protein sequence ID" value="KAG8509203.1"/>
    <property type="molecule type" value="Genomic_DNA"/>
</dbReference>
<gene>
    <name evidence="1" type="ORF">J0S82_008146</name>
</gene>
<reference evidence="1" key="1">
    <citation type="journal article" date="2021" name="Evol. Appl.">
        <title>The genome of the Pyrenean desman and the effects of bottlenecks and inbreeding on the genomic landscape of an endangered species.</title>
        <authorList>
            <person name="Escoda L."/>
            <person name="Castresana J."/>
        </authorList>
    </citation>
    <scope>NUCLEOTIDE SEQUENCE</scope>
    <source>
        <strain evidence="1">IBE-C5619</strain>
    </source>
</reference>
<dbReference type="AlphaFoldDB" id="A0A8J5ZWK9"/>
<proteinExistence type="predicted"/>
<dbReference type="Proteomes" id="UP000700334">
    <property type="component" value="Unassembled WGS sequence"/>
</dbReference>
<dbReference type="OrthoDB" id="10054666at2759"/>
<sequence>MFALTVSPAHNTSVKCDRMRSQKLRRRPDSCHAFHPESILNAAALLCSGSQENAQECGGASDTSAWLPLLLLPLCACALPSQLLR</sequence>
<keyword evidence="2" id="KW-1185">Reference proteome</keyword>
<comment type="caution">
    <text evidence="1">The sequence shown here is derived from an EMBL/GenBank/DDBJ whole genome shotgun (WGS) entry which is preliminary data.</text>
</comment>
<evidence type="ECO:0000313" key="1">
    <source>
        <dbReference type="EMBL" id="KAG8509203.1"/>
    </source>
</evidence>
<organism evidence="1 2">
    <name type="scientific">Galemys pyrenaicus</name>
    <name type="common">Iberian desman</name>
    <name type="synonym">Pyrenean desman</name>
    <dbReference type="NCBI Taxonomy" id="202257"/>
    <lineage>
        <taxon>Eukaryota</taxon>
        <taxon>Metazoa</taxon>
        <taxon>Chordata</taxon>
        <taxon>Craniata</taxon>
        <taxon>Vertebrata</taxon>
        <taxon>Euteleostomi</taxon>
        <taxon>Mammalia</taxon>
        <taxon>Eutheria</taxon>
        <taxon>Laurasiatheria</taxon>
        <taxon>Eulipotyphla</taxon>
        <taxon>Talpidae</taxon>
        <taxon>Galemys</taxon>
    </lineage>
</organism>